<sequence length="95" mass="10692">KLKQEMVKQAIHNSQQLDRLMEMPVTVQMRNKIIKTASPSPPPLSHPPPAYKQVINQTGNTLQLVTEAIIQLGELGDWAHPDHLGHQRMEILKTG</sequence>
<feature type="non-terminal residue" evidence="1">
    <location>
        <position position="95"/>
    </location>
</feature>
<dbReference type="EMBL" id="OW240914">
    <property type="protein sequence ID" value="CAH2277107.1"/>
    <property type="molecule type" value="Genomic_DNA"/>
</dbReference>
<accession>A0AAD1RRW7</accession>
<evidence type="ECO:0000313" key="1">
    <source>
        <dbReference type="EMBL" id="CAH2277107.1"/>
    </source>
</evidence>
<dbReference type="Proteomes" id="UP001295444">
    <property type="component" value="Chromosome 03"/>
</dbReference>
<gene>
    <name evidence="1" type="ORF">PECUL_23A009575</name>
</gene>
<protein>
    <submittedName>
        <fullName evidence="1">Uncharacterized protein</fullName>
    </submittedName>
</protein>
<evidence type="ECO:0000313" key="2">
    <source>
        <dbReference type="Proteomes" id="UP001295444"/>
    </source>
</evidence>
<keyword evidence="2" id="KW-1185">Reference proteome</keyword>
<organism evidence="1 2">
    <name type="scientific">Pelobates cultripes</name>
    <name type="common">Western spadefoot toad</name>
    <dbReference type="NCBI Taxonomy" id="61616"/>
    <lineage>
        <taxon>Eukaryota</taxon>
        <taxon>Metazoa</taxon>
        <taxon>Chordata</taxon>
        <taxon>Craniata</taxon>
        <taxon>Vertebrata</taxon>
        <taxon>Euteleostomi</taxon>
        <taxon>Amphibia</taxon>
        <taxon>Batrachia</taxon>
        <taxon>Anura</taxon>
        <taxon>Pelobatoidea</taxon>
        <taxon>Pelobatidae</taxon>
        <taxon>Pelobates</taxon>
    </lineage>
</organism>
<proteinExistence type="predicted"/>
<feature type="non-terminal residue" evidence="1">
    <location>
        <position position="1"/>
    </location>
</feature>
<name>A0AAD1RRW7_PELCU</name>
<reference evidence="1" key="1">
    <citation type="submission" date="2022-03" db="EMBL/GenBank/DDBJ databases">
        <authorList>
            <person name="Alioto T."/>
            <person name="Alioto T."/>
            <person name="Gomez Garrido J."/>
        </authorList>
    </citation>
    <scope>NUCLEOTIDE SEQUENCE</scope>
</reference>
<dbReference type="AlphaFoldDB" id="A0AAD1RRW7"/>